<gene>
    <name evidence="2" type="ORF">Acy02nite_21880</name>
</gene>
<accession>A0A919IH76</accession>
<dbReference type="Pfam" id="PF20060">
    <property type="entry name" value="DUF6459"/>
    <property type="match status" value="1"/>
</dbReference>
<dbReference type="Proteomes" id="UP000619479">
    <property type="component" value="Unassembled WGS sequence"/>
</dbReference>
<evidence type="ECO:0000313" key="2">
    <source>
        <dbReference type="EMBL" id="GID64307.1"/>
    </source>
</evidence>
<feature type="compositionally biased region" description="Gly residues" evidence="1">
    <location>
        <begin position="142"/>
        <end position="164"/>
    </location>
</feature>
<comment type="caution">
    <text evidence="2">The sequence shown here is derived from an EMBL/GenBank/DDBJ whole genome shotgun (WGS) entry which is preliminary data.</text>
</comment>
<dbReference type="InterPro" id="IPR045596">
    <property type="entry name" value="DUF6459"/>
</dbReference>
<feature type="compositionally biased region" description="Low complexity" evidence="1">
    <location>
        <begin position="62"/>
        <end position="91"/>
    </location>
</feature>
<proteinExistence type="predicted"/>
<dbReference type="EMBL" id="BOMH01000016">
    <property type="protein sequence ID" value="GID64307.1"/>
    <property type="molecule type" value="Genomic_DNA"/>
</dbReference>
<protein>
    <submittedName>
        <fullName evidence="2">Uncharacterized protein</fullName>
    </submittedName>
</protein>
<dbReference type="AlphaFoldDB" id="A0A919IH76"/>
<feature type="region of interest" description="Disordered" evidence="1">
    <location>
        <begin position="1"/>
        <end position="165"/>
    </location>
</feature>
<organism evidence="2 3">
    <name type="scientific">Actinoplanes cyaneus</name>
    <dbReference type="NCBI Taxonomy" id="52696"/>
    <lineage>
        <taxon>Bacteria</taxon>
        <taxon>Bacillati</taxon>
        <taxon>Actinomycetota</taxon>
        <taxon>Actinomycetes</taxon>
        <taxon>Micromonosporales</taxon>
        <taxon>Micromonosporaceae</taxon>
        <taxon>Actinoplanes</taxon>
    </lineage>
</organism>
<feature type="compositionally biased region" description="Basic and acidic residues" evidence="1">
    <location>
        <begin position="94"/>
        <end position="109"/>
    </location>
</feature>
<keyword evidence="3" id="KW-1185">Reference proteome</keyword>
<name>A0A919IH76_9ACTN</name>
<evidence type="ECO:0000256" key="1">
    <source>
        <dbReference type="SAM" id="MobiDB-lite"/>
    </source>
</evidence>
<sequence>MRSSTDIAPAGSRTAIRLRPVPRYEPPFDDELAPQLWSSAQQLALDWSQPPPSGEVGGRGGSDPASGLGAAGSAGAHAGPTGPAGAHAGPTRHGKPDPHDGLDSRDSGARHGGSPSRSGVLARDGSAPPGRRAAGETRAAGTGVGRTGAGGSGPGGKACRGGPGCRKRSDGAACEACGSGPGTAAPVVVAGASGDARLAVKRFVQICVEVLNGHRPATHLRRLSMPAEAAEVVAQGLAGARRVADMRRPRRPGERRHQRPGPVAVLRVRLCEPRPGAVEVAVALITGERTWAMALRLELHNQAWAATTLRLL</sequence>
<evidence type="ECO:0000313" key="3">
    <source>
        <dbReference type="Proteomes" id="UP000619479"/>
    </source>
</evidence>
<reference evidence="2" key="1">
    <citation type="submission" date="2021-01" db="EMBL/GenBank/DDBJ databases">
        <title>Whole genome shotgun sequence of Actinoplanes cyaneus NBRC 14990.</title>
        <authorList>
            <person name="Komaki H."/>
            <person name="Tamura T."/>
        </authorList>
    </citation>
    <scope>NUCLEOTIDE SEQUENCE</scope>
    <source>
        <strain evidence="2">NBRC 14990</strain>
    </source>
</reference>
<feature type="compositionally biased region" description="Low complexity" evidence="1">
    <location>
        <begin position="127"/>
        <end position="141"/>
    </location>
</feature>